<dbReference type="Pfam" id="PF00144">
    <property type="entry name" value="Beta-lactamase"/>
    <property type="match status" value="1"/>
</dbReference>
<dbReference type="Gene3D" id="3.40.710.10">
    <property type="entry name" value="DD-peptidase/beta-lactamase superfamily"/>
    <property type="match status" value="1"/>
</dbReference>
<reference evidence="2 3" key="2">
    <citation type="journal article" date="2020" name="Microbiol. Resour. Announc.">
        <title>Antarctic desert soil bacteria exhibit high novel natural product potential, evaluated through long-read genome sequencing and comparative genomics.</title>
        <authorList>
            <person name="Benaud N."/>
            <person name="Edwards R.J."/>
            <person name="Amos T.G."/>
            <person name="D'Agostino P.M."/>
            <person name="Gutierrez-Chavez C."/>
            <person name="Montgomery K."/>
            <person name="Nicetic I."/>
            <person name="Ferrari B.C."/>
        </authorList>
    </citation>
    <scope>NUCLEOTIDE SEQUENCE [LARGE SCALE GENOMIC DNA]</scope>
    <source>
        <strain evidence="2 3">SPB151</strain>
    </source>
</reference>
<evidence type="ECO:0000259" key="1">
    <source>
        <dbReference type="Pfam" id="PF00144"/>
    </source>
</evidence>
<feature type="domain" description="Beta-lactamase-related" evidence="1">
    <location>
        <begin position="13"/>
        <end position="315"/>
    </location>
</feature>
<dbReference type="KEGG" id="kqi:F1D05_16190"/>
<evidence type="ECO:0000313" key="2">
    <source>
        <dbReference type="EMBL" id="QNE19171.1"/>
    </source>
</evidence>
<dbReference type="PANTHER" id="PTHR46825">
    <property type="entry name" value="D-ALANYL-D-ALANINE-CARBOXYPEPTIDASE/ENDOPEPTIDASE AMPH"/>
    <property type="match status" value="1"/>
</dbReference>
<dbReference type="InterPro" id="IPR050491">
    <property type="entry name" value="AmpC-like"/>
</dbReference>
<dbReference type="InterPro" id="IPR012338">
    <property type="entry name" value="Beta-lactam/transpept-like"/>
</dbReference>
<dbReference type="PANTHER" id="PTHR46825:SF7">
    <property type="entry name" value="D-ALANYL-D-ALANINE CARBOXYPEPTIDASE"/>
    <property type="match status" value="1"/>
</dbReference>
<protein>
    <submittedName>
        <fullName evidence="2">Beta-lactamase family protein</fullName>
    </submittedName>
</protein>
<sequence length="336" mass="35421">MSDRGERLQGVLDSLVAAGAAGVLVHYRDDDGPWVGASGVAEIGSPAPIDSAGSFRIASVTKTFTATVALQLVGEGVLGLDDPVERWLPGMVPGGDGITLRHLLSHTSGLYNYTSDLPDAAGIVRDRSLHWDPARAITMATGHDPLFEPGATWSYSNTNYVLLGLVIEAATGNSYATEVGNRILTPVGLQQTSLPGDEVALPEPHARGYLPVDGELVDITEFNATQAWSAGGLVSTATDLNRFFAALLSGELLRPAELRAMQTTRPADADFHAGGLGISRLTLPNLVVWGHTGGIFGYSTWSYHSADATRQVTVSLTPTNDSTPETDDLLVSLFGL</sequence>
<name>A0A7G6WYV6_9ACTN</name>
<accession>A0A7G6WYV6</accession>
<reference evidence="3" key="1">
    <citation type="submission" date="2019-09" db="EMBL/GenBank/DDBJ databases">
        <title>Antimicrobial potential of Antarctic Bacteria.</title>
        <authorList>
            <person name="Benaud N."/>
            <person name="Edwards R.J."/>
            <person name="Ferrari B.C."/>
        </authorList>
    </citation>
    <scope>NUCLEOTIDE SEQUENCE [LARGE SCALE GENOMIC DNA]</scope>
    <source>
        <strain evidence="3">SPB151</strain>
    </source>
</reference>
<dbReference type="SUPFAM" id="SSF56601">
    <property type="entry name" value="beta-lactamase/transpeptidase-like"/>
    <property type="match status" value="1"/>
</dbReference>
<evidence type="ECO:0000313" key="3">
    <source>
        <dbReference type="Proteomes" id="UP000515563"/>
    </source>
</evidence>
<dbReference type="AlphaFoldDB" id="A0A7G6WYV6"/>
<gene>
    <name evidence="2" type="ORF">F1D05_16190</name>
</gene>
<dbReference type="Proteomes" id="UP000515563">
    <property type="component" value="Chromosome"/>
</dbReference>
<proteinExistence type="predicted"/>
<keyword evidence="3" id="KW-1185">Reference proteome</keyword>
<dbReference type="RefSeq" id="WP_185448456.1">
    <property type="nucleotide sequence ID" value="NZ_CP043661.1"/>
</dbReference>
<dbReference type="InterPro" id="IPR001466">
    <property type="entry name" value="Beta-lactam-related"/>
</dbReference>
<dbReference type="EMBL" id="CP043661">
    <property type="protein sequence ID" value="QNE19171.1"/>
    <property type="molecule type" value="Genomic_DNA"/>
</dbReference>
<organism evidence="2 3">
    <name type="scientific">Kribbella qitaiheensis</name>
    <dbReference type="NCBI Taxonomy" id="1544730"/>
    <lineage>
        <taxon>Bacteria</taxon>
        <taxon>Bacillati</taxon>
        <taxon>Actinomycetota</taxon>
        <taxon>Actinomycetes</taxon>
        <taxon>Propionibacteriales</taxon>
        <taxon>Kribbellaceae</taxon>
        <taxon>Kribbella</taxon>
    </lineage>
</organism>